<feature type="DNA-binding region" description="H-T-H motif" evidence="2">
    <location>
        <begin position="32"/>
        <end position="51"/>
    </location>
</feature>
<dbReference type="SUPFAM" id="SSF48498">
    <property type="entry name" value="Tetracyclin repressor-like, C-terminal domain"/>
    <property type="match status" value="1"/>
</dbReference>
<dbReference type="InterPro" id="IPR039536">
    <property type="entry name" value="TetR_C_Proteobacteria"/>
</dbReference>
<dbReference type="SUPFAM" id="SSF46689">
    <property type="entry name" value="Homeodomain-like"/>
    <property type="match status" value="1"/>
</dbReference>
<keyword evidence="1 2" id="KW-0238">DNA-binding</keyword>
<keyword evidence="5" id="KW-1185">Reference proteome</keyword>
<dbReference type="Proteomes" id="UP000654345">
    <property type="component" value="Unassembled WGS sequence"/>
</dbReference>
<dbReference type="PANTHER" id="PTHR30055:SF226">
    <property type="entry name" value="HTH-TYPE TRANSCRIPTIONAL REGULATOR PKSA"/>
    <property type="match status" value="1"/>
</dbReference>
<comment type="caution">
    <text evidence="4">The sequence shown here is derived from an EMBL/GenBank/DDBJ whole genome shotgun (WGS) entry which is preliminary data.</text>
</comment>
<dbReference type="Pfam" id="PF14246">
    <property type="entry name" value="TetR_C_7"/>
    <property type="match status" value="1"/>
</dbReference>
<protein>
    <submittedName>
        <fullName evidence="4">TetR family transcriptional regulator</fullName>
    </submittedName>
</protein>
<evidence type="ECO:0000256" key="1">
    <source>
        <dbReference type="ARBA" id="ARBA00023125"/>
    </source>
</evidence>
<accession>A0ABQ3UJ89</accession>
<dbReference type="Pfam" id="PF00440">
    <property type="entry name" value="TetR_N"/>
    <property type="match status" value="1"/>
</dbReference>
<dbReference type="PRINTS" id="PR00455">
    <property type="entry name" value="HTHTETR"/>
</dbReference>
<evidence type="ECO:0000313" key="4">
    <source>
        <dbReference type="EMBL" id="GHO52743.1"/>
    </source>
</evidence>
<dbReference type="RefSeq" id="WP_201369616.1">
    <property type="nucleotide sequence ID" value="NZ_BNJG01000001.1"/>
</dbReference>
<dbReference type="InterPro" id="IPR001647">
    <property type="entry name" value="HTH_TetR"/>
</dbReference>
<dbReference type="Gene3D" id="1.10.357.10">
    <property type="entry name" value="Tetracycline Repressor, domain 2"/>
    <property type="match status" value="1"/>
</dbReference>
<name>A0ABQ3UJ89_9CHLR</name>
<reference evidence="4 5" key="1">
    <citation type="journal article" date="2021" name="Int. J. Syst. Evol. Microbiol.">
        <title>Reticulibacter mediterranei gen. nov., sp. nov., within the new family Reticulibacteraceae fam. nov., and Ktedonospora formicarum gen. nov., sp. nov., Ktedonobacter robiniae sp. nov., Dictyobacter formicarum sp. nov. and Dictyobacter arantiisoli sp. nov., belonging to the class Ktedonobacteria.</title>
        <authorList>
            <person name="Yabe S."/>
            <person name="Zheng Y."/>
            <person name="Wang C.M."/>
            <person name="Sakai Y."/>
            <person name="Abe K."/>
            <person name="Yokota A."/>
            <person name="Donadio S."/>
            <person name="Cavaletti L."/>
            <person name="Monciardini P."/>
        </authorList>
    </citation>
    <scope>NUCLEOTIDE SEQUENCE [LARGE SCALE GENOMIC DNA]</scope>
    <source>
        <strain evidence="4 5">SOSP1-30</strain>
    </source>
</reference>
<evidence type="ECO:0000259" key="3">
    <source>
        <dbReference type="PROSITE" id="PS50977"/>
    </source>
</evidence>
<dbReference type="InterPro" id="IPR009057">
    <property type="entry name" value="Homeodomain-like_sf"/>
</dbReference>
<gene>
    <name evidence="4" type="ORF">KSB_12180</name>
</gene>
<feature type="domain" description="HTH tetR-type" evidence="3">
    <location>
        <begin position="9"/>
        <end position="69"/>
    </location>
</feature>
<dbReference type="EMBL" id="BNJG01000001">
    <property type="protein sequence ID" value="GHO52743.1"/>
    <property type="molecule type" value="Genomic_DNA"/>
</dbReference>
<dbReference type="PROSITE" id="PS50977">
    <property type="entry name" value="HTH_TETR_2"/>
    <property type="match status" value="1"/>
</dbReference>
<dbReference type="InterPro" id="IPR036271">
    <property type="entry name" value="Tet_transcr_reg_TetR-rel_C_sf"/>
</dbReference>
<organism evidence="4 5">
    <name type="scientific">Ktedonobacter robiniae</name>
    <dbReference type="NCBI Taxonomy" id="2778365"/>
    <lineage>
        <taxon>Bacteria</taxon>
        <taxon>Bacillati</taxon>
        <taxon>Chloroflexota</taxon>
        <taxon>Ktedonobacteria</taxon>
        <taxon>Ktedonobacterales</taxon>
        <taxon>Ktedonobacteraceae</taxon>
        <taxon>Ktedonobacter</taxon>
    </lineage>
</organism>
<sequence length="203" mass="22810">MARTPKVVEDRREQLLDAAIRVFARKGFSRATNKDIAHEADVTPGLIYHYFESKEALLQAVLEERSPLSLLRSLPAQVMELPPAQFLPSLVLRVLKIVEGEQFVQIIRVILPELMHNPSILPVAPSVLQRAVNMLAAYLDQQMEQGKLRRVEDSRLAAQTLMGSVIGFVLRRQIFLDSQALAYSQEQVANTIADIFLQGLLPD</sequence>
<proteinExistence type="predicted"/>
<evidence type="ECO:0000256" key="2">
    <source>
        <dbReference type="PROSITE-ProRule" id="PRU00335"/>
    </source>
</evidence>
<dbReference type="PANTHER" id="PTHR30055">
    <property type="entry name" value="HTH-TYPE TRANSCRIPTIONAL REGULATOR RUTR"/>
    <property type="match status" value="1"/>
</dbReference>
<evidence type="ECO:0000313" key="5">
    <source>
        <dbReference type="Proteomes" id="UP000654345"/>
    </source>
</evidence>
<dbReference type="InterPro" id="IPR050109">
    <property type="entry name" value="HTH-type_TetR-like_transc_reg"/>
</dbReference>